<protein>
    <submittedName>
        <fullName evidence="5">Aminotransferase</fullName>
    </submittedName>
</protein>
<accession>A0ABU5EGT0</accession>
<comment type="cofactor">
    <cofactor evidence="1">
        <name>pyridoxal 5'-phosphate</name>
        <dbReference type="ChEBI" id="CHEBI:597326"/>
    </cofactor>
</comment>
<evidence type="ECO:0000256" key="4">
    <source>
        <dbReference type="RuleBase" id="RU003560"/>
    </source>
</evidence>
<dbReference type="Proteomes" id="UP001279642">
    <property type="component" value="Unassembled WGS sequence"/>
</dbReference>
<dbReference type="CDD" id="cd00610">
    <property type="entry name" value="OAT_like"/>
    <property type="match status" value="1"/>
</dbReference>
<evidence type="ECO:0000313" key="6">
    <source>
        <dbReference type="Proteomes" id="UP001279642"/>
    </source>
</evidence>
<dbReference type="InterPro" id="IPR049704">
    <property type="entry name" value="Aminotrans_3_PPA_site"/>
</dbReference>
<comment type="caution">
    <text evidence="5">The sequence shown here is derived from an EMBL/GenBank/DDBJ whole genome shotgun (WGS) entry which is preliminary data.</text>
</comment>
<dbReference type="InterPro" id="IPR015422">
    <property type="entry name" value="PyrdxlP-dep_Trfase_small"/>
</dbReference>
<name>A0ABU5EGT0_9PROT</name>
<dbReference type="PIRSF" id="PIRSF000521">
    <property type="entry name" value="Transaminase_4ab_Lys_Orn"/>
    <property type="match status" value="1"/>
</dbReference>
<proteinExistence type="inferred from homology"/>
<comment type="similarity">
    <text evidence="2 4">Belongs to the class-III pyridoxal-phosphate-dependent aminotransferase family.</text>
</comment>
<dbReference type="PROSITE" id="PS00600">
    <property type="entry name" value="AA_TRANSFER_CLASS_3"/>
    <property type="match status" value="1"/>
</dbReference>
<evidence type="ECO:0000256" key="1">
    <source>
        <dbReference type="ARBA" id="ARBA00001933"/>
    </source>
</evidence>
<gene>
    <name evidence="5" type="ORF">SMD27_22070</name>
</gene>
<keyword evidence="3 4" id="KW-0663">Pyridoxal phosphate</keyword>
<dbReference type="Pfam" id="PF00202">
    <property type="entry name" value="Aminotran_3"/>
    <property type="match status" value="1"/>
</dbReference>
<dbReference type="Gene3D" id="3.40.640.10">
    <property type="entry name" value="Type I PLP-dependent aspartate aminotransferase-like (Major domain)"/>
    <property type="match status" value="1"/>
</dbReference>
<dbReference type="NCBIfam" id="NF005447">
    <property type="entry name" value="PRK07036.1"/>
    <property type="match status" value="1"/>
</dbReference>
<dbReference type="InterPro" id="IPR005814">
    <property type="entry name" value="Aminotrans_3"/>
</dbReference>
<dbReference type="PANTHER" id="PTHR43094:SF1">
    <property type="entry name" value="AMINOTRANSFERASE CLASS-III"/>
    <property type="match status" value="1"/>
</dbReference>
<keyword evidence="5" id="KW-0808">Transferase</keyword>
<evidence type="ECO:0000256" key="3">
    <source>
        <dbReference type="ARBA" id="ARBA00022898"/>
    </source>
</evidence>
<keyword evidence="6" id="KW-1185">Reference proteome</keyword>
<organism evidence="5 6">
    <name type="scientific">Dongia soli</name>
    <dbReference type="NCBI Taxonomy" id="600628"/>
    <lineage>
        <taxon>Bacteria</taxon>
        <taxon>Pseudomonadati</taxon>
        <taxon>Pseudomonadota</taxon>
        <taxon>Alphaproteobacteria</taxon>
        <taxon>Rhodospirillales</taxon>
        <taxon>Dongiaceae</taxon>
        <taxon>Dongia</taxon>
    </lineage>
</organism>
<dbReference type="InterPro" id="IPR015424">
    <property type="entry name" value="PyrdxlP-dep_Trfase"/>
</dbReference>
<reference evidence="5 6" key="1">
    <citation type="journal article" date="2016" name="Antonie Van Leeuwenhoek">
        <title>Dongia soli sp. nov., isolated from soil from Dokdo, Korea.</title>
        <authorList>
            <person name="Kim D.U."/>
            <person name="Lee H."/>
            <person name="Kim H."/>
            <person name="Kim S.G."/>
            <person name="Ka J.O."/>
        </authorList>
    </citation>
    <scope>NUCLEOTIDE SEQUENCE [LARGE SCALE GENOMIC DNA]</scope>
    <source>
        <strain evidence="5 6">D78</strain>
    </source>
</reference>
<evidence type="ECO:0000256" key="2">
    <source>
        <dbReference type="ARBA" id="ARBA00008954"/>
    </source>
</evidence>
<dbReference type="PANTHER" id="PTHR43094">
    <property type="entry name" value="AMINOTRANSFERASE"/>
    <property type="match status" value="1"/>
</dbReference>
<keyword evidence="5" id="KW-0032">Aminotransferase</keyword>
<sequence>MPNSNFAYDIADLTAKDRDHMIHPWVDLGTVQSREPLIVAQGEGACIYNVQGQRMIDGIGGMWCVNIGYGREEMAQAIADQARKLCYFSPFGIIGTPPSIELAERLTRHAPGDLKHVFFTTGGSTAVDSALRFVHFYNNFKGRPNKKQIITREYAYHGSTLLSASVSGKPADRGRMDLITSFIHHLPAPNPYRRPDGMSLESYGDQVVGDLERKILELGPENVACFIAEPLLASGGVIVPPPGYQRRTWEICRKYDVLYISDEVVTGFGRLGHIFASEPVFGIQPDIITCAKGLTSGYVPLGAFLVSDRLYSELTETAGKGQSFSNGYTYSAHPVACAAALTNLDIIERDDICGHVQRVGPYFHQQLETLTDLDMVGDVRGSHFMVCIECTADKKTKAVPPAEWDVARRIFEKCMPRGLLIRPMGHLIVFSPTLVISRAQIDEAVAILRACMSEVQDDLRRDGFKIAA</sequence>
<dbReference type="InterPro" id="IPR015421">
    <property type="entry name" value="PyrdxlP-dep_Trfase_major"/>
</dbReference>
<dbReference type="Gene3D" id="3.90.1150.10">
    <property type="entry name" value="Aspartate Aminotransferase, domain 1"/>
    <property type="match status" value="1"/>
</dbReference>
<evidence type="ECO:0000313" key="5">
    <source>
        <dbReference type="EMBL" id="MDY0885542.1"/>
    </source>
</evidence>
<dbReference type="SUPFAM" id="SSF53383">
    <property type="entry name" value="PLP-dependent transferases"/>
    <property type="match status" value="1"/>
</dbReference>
<dbReference type="GO" id="GO:0008483">
    <property type="term" value="F:transaminase activity"/>
    <property type="evidence" value="ECO:0007669"/>
    <property type="project" value="UniProtKB-KW"/>
</dbReference>
<dbReference type="EMBL" id="JAXCLW010000011">
    <property type="protein sequence ID" value="MDY0885542.1"/>
    <property type="molecule type" value="Genomic_DNA"/>
</dbReference>
<dbReference type="RefSeq" id="WP_320510617.1">
    <property type="nucleotide sequence ID" value="NZ_JAXCLW010000011.1"/>
</dbReference>